<evidence type="ECO:0000313" key="8">
    <source>
        <dbReference type="Proteomes" id="UP000831817"/>
    </source>
</evidence>
<evidence type="ECO:0000313" key="7">
    <source>
        <dbReference type="EMBL" id="BDH79852.1"/>
    </source>
</evidence>
<comment type="similarity">
    <text evidence="5">Belongs to the class I-like SAM-binding methyltransferase superfamily. RNA methyltransferase RlmE family.</text>
</comment>
<comment type="catalytic activity">
    <reaction evidence="5">
        <text>uridine(2552) in 23S rRNA + S-adenosyl-L-methionine = 2'-O-methyluridine(2552) in 23S rRNA + S-adenosyl-L-homocysteine + H(+)</text>
        <dbReference type="Rhea" id="RHEA:42720"/>
        <dbReference type="Rhea" id="RHEA-COMP:10202"/>
        <dbReference type="Rhea" id="RHEA-COMP:10203"/>
        <dbReference type="ChEBI" id="CHEBI:15378"/>
        <dbReference type="ChEBI" id="CHEBI:57856"/>
        <dbReference type="ChEBI" id="CHEBI:59789"/>
        <dbReference type="ChEBI" id="CHEBI:65315"/>
        <dbReference type="ChEBI" id="CHEBI:74478"/>
        <dbReference type="EC" id="2.1.1.166"/>
    </reaction>
</comment>
<dbReference type="HAMAP" id="MF_01547">
    <property type="entry name" value="RNA_methyltr_E"/>
    <property type="match status" value="1"/>
</dbReference>
<evidence type="ECO:0000256" key="2">
    <source>
        <dbReference type="ARBA" id="ARBA00022603"/>
    </source>
</evidence>
<keyword evidence="8" id="KW-1185">Reference proteome</keyword>
<feature type="binding site" evidence="5">
    <location>
        <position position="117"/>
    </location>
    <ligand>
        <name>S-adenosyl-L-methionine</name>
        <dbReference type="ChEBI" id="CHEBI:59789"/>
    </ligand>
</feature>
<evidence type="ECO:0000256" key="5">
    <source>
        <dbReference type="HAMAP-Rule" id="MF_01547"/>
    </source>
</evidence>
<dbReference type="GeneID" id="71965761"/>
<keyword evidence="4 5" id="KW-0949">S-adenosyl-L-methionine</keyword>
<accession>A0ABN6PC80</accession>
<protein>
    <recommendedName>
        <fullName evidence="5">Ribosomal RNA large subunit methyltransferase E</fullName>
        <ecNumber evidence="5">2.1.1.166</ecNumber>
    </recommendedName>
    <alternativeName>
        <fullName evidence="5">23S rRNA Um2552 methyltransferase</fullName>
    </alternativeName>
    <alternativeName>
        <fullName evidence="5">rRNA (uridine-2'-O-)-methyltransferase</fullName>
    </alternativeName>
</protein>
<feature type="binding site" evidence="5">
    <location>
        <position position="75"/>
    </location>
    <ligand>
        <name>S-adenosyl-L-methionine</name>
        <dbReference type="ChEBI" id="CHEBI:59789"/>
    </ligand>
</feature>
<sequence length="202" mass="22646">MGRRWYLERRRDYYYKSAKKEKYRSRASYKLLQLDNRFHIIGDGDKVVDLGAAPGGWSQVALERVGGDGLVIAVDIKPIRPFPVDNFHTIRGDFTDVKVQEKIGELLGGKADVIISDASPSLSGIKDIDQLRSLELVESVIKVAGRFLKKDGNLLVKVFQGPGFNELLRKLRSSFRKVKSTKPASSRKGSPEMYIVCKGFKG</sequence>
<dbReference type="Pfam" id="PF01728">
    <property type="entry name" value="FtsJ"/>
    <property type="match status" value="1"/>
</dbReference>
<evidence type="ECO:0000256" key="4">
    <source>
        <dbReference type="ARBA" id="ARBA00022691"/>
    </source>
</evidence>
<dbReference type="InterPro" id="IPR029063">
    <property type="entry name" value="SAM-dependent_MTases_sf"/>
</dbReference>
<keyword evidence="3 5" id="KW-0808">Transferase</keyword>
<keyword evidence="1 5" id="KW-0698">rRNA processing</keyword>
<feature type="domain" description="Ribosomal RNA methyltransferase FtsJ" evidence="6">
    <location>
        <begin position="23"/>
        <end position="200"/>
    </location>
</feature>
<evidence type="ECO:0000259" key="6">
    <source>
        <dbReference type="Pfam" id="PF01728"/>
    </source>
</evidence>
<dbReference type="Gene3D" id="3.40.50.150">
    <property type="entry name" value="Vaccinia Virus protein VP39"/>
    <property type="match status" value="1"/>
</dbReference>
<feature type="binding site" evidence="5">
    <location>
        <position position="55"/>
    </location>
    <ligand>
        <name>S-adenosyl-L-methionine</name>
        <dbReference type="ChEBI" id="CHEBI:59789"/>
    </ligand>
</feature>
<evidence type="ECO:0000256" key="1">
    <source>
        <dbReference type="ARBA" id="ARBA00022552"/>
    </source>
</evidence>
<name>A0ABN6PC80_9EURY</name>
<dbReference type="SUPFAM" id="SSF53335">
    <property type="entry name" value="S-adenosyl-L-methionine-dependent methyltransferases"/>
    <property type="match status" value="1"/>
</dbReference>
<dbReference type="InterPro" id="IPR050082">
    <property type="entry name" value="RNA_methyltr_RlmE"/>
</dbReference>
<dbReference type="InterPro" id="IPR002877">
    <property type="entry name" value="RNA_MeTrfase_FtsJ_dom"/>
</dbReference>
<keyword evidence="2 5" id="KW-0489">Methyltransferase</keyword>
<feature type="active site" description="Proton acceptor" evidence="5">
    <location>
        <position position="157"/>
    </location>
</feature>
<dbReference type="EC" id="2.1.1.166" evidence="5"/>
<dbReference type="InterPro" id="IPR015507">
    <property type="entry name" value="rRNA-MeTfrase_E"/>
</dbReference>
<proteinExistence type="inferred from homology"/>
<keyword evidence="5" id="KW-0963">Cytoplasm</keyword>
<dbReference type="Proteomes" id="UP000831817">
    <property type="component" value="Chromosome"/>
</dbReference>
<gene>
    <name evidence="5" type="primary">rlmE</name>
    <name evidence="7" type="ORF">MTTB_12310</name>
</gene>
<dbReference type="PIRSF" id="PIRSF005461">
    <property type="entry name" value="23S_rRNA_mtase"/>
    <property type="match status" value="1"/>
</dbReference>
<dbReference type="PANTHER" id="PTHR10920">
    <property type="entry name" value="RIBOSOMAL RNA METHYLTRANSFERASE"/>
    <property type="match status" value="1"/>
</dbReference>
<feature type="binding site" evidence="5">
    <location>
        <position position="57"/>
    </location>
    <ligand>
        <name>S-adenosyl-L-methionine</name>
        <dbReference type="ChEBI" id="CHEBI:59789"/>
    </ligand>
</feature>
<reference evidence="7 8" key="1">
    <citation type="submission" date="2022-04" db="EMBL/GenBank/DDBJ databases">
        <title>Complete genome of Methanothermobacter tenebrarum strain RMAS.</title>
        <authorList>
            <person name="Nakamura K."/>
            <person name="Oshima K."/>
            <person name="Hattori M."/>
            <person name="Kamagata Y."/>
            <person name="Takamizawa K."/>
        </authorList>
    </citation>
    <scope>NUCLEOTIDE SEQUENCE [LARGE SCALE GENOMIC DNA]</scope>
    <source>
        <strain evidence="7 8">RMAS</strain>
    </source>
</reference>
<organism evidence="7 8">
    <name type="scientific">Methanothermobacter tenebrarum</name>
    <dbReference type="NCBI Taxonomy" id="680118"/>
    <lineage>
        <taxon>Archaea</taxon>
        <taxon>Methanobacteriati</taxon>
        <taxon>Methanobacteriota</taxon>
        <taxon>Methanomada group</taxon>
        <taxon>Methanobacteria</taxon>
        <taxon>Methanobacteriales</taxon>
        <taxon>Methanobacteriaceae</taxon>
        <taxon>Methanothermobacter</taxon>
    </lineage>
</organism>
<comment type="function">
    <text evidence="5">Specifically methylates the uridine in position 2552 of 23S rRNA at the 2'-O position of the ribose in the fully assembled 50S ribosomal subunit.</text>
</comment>
<comment type="subcellular location">
    <subcellularLocation>
        <location evidence="5">Cytoplasm</location>
    </subcellularLocation>
</comment>
<feature type="binding site" evidence="5">
    <location>
        <position position="93"/>
    </location>
    <ligand>
        <name>S-adenosyl-L-methionine</name>
        <dbReference type="ChEBI" id="CHEBI:59789"/>
    </ligand>
</feature>
<dbReference type="PANTHER" id="PTHR10920:SF13">
    <property type="entry name" value="PRE-RRNA 2'-O-RIBOSE RNA METHYLTRANSFERASE FTSJ3"/>
    <property type="match status" value="1"/>
</dbReference>
<dbReference type="RefSeq" id="WP_248564168.1">
    <property type="nucleotide sequence ID" value="NZ_AP025698.1"/>
</dbReference>
<evidence type="ECO:0000256" key="3">
    <source>
        <dbReference type="ARBA" id="ARBA00022679"/>
    </source>
</evidence>
<dbReference type="EMBL" id="AP025698">
    <property type="protein sequence ID" value="BDH79852.1"/>
    <property type="molecule type" value="Genomic_DNA"/>
</dbReference>